<dbReference type="Pfam" id="PF20568">
    <property type="entry name" value="DUF6777"/>
    <property type="match status" value="1"/>
</dbReference>
<feature type="compositionally biased region" description="Pro residues" evidence="1">
    <location>
        <begin position="336"/>
        <end position="345"/>
    </location>
</feature>
<dbReference type="AlphaFoldDB" id="A0A4Y3RCR9"/>
<feature type="compositionally biased region" description="Polar residues" evidence="1">
    <location>
        <begin position="163"/>
        <end position="176"/>
    </location>
</feature>
<feature type="region of interest" description="Disordered" evidence="1">
    <location>
        <begin position="1"/>
        <end position="86"/>
    </location>
</feature>
<organism evidence="3 4">
    <name type="scientific">Streptomyces gardneri</name>
    <dbReference type="NCBI Taxonomy" id="66892"/>
    <lineage>
        <taxon>Bacteria</taxon>
        <taxon>Bacillati</taxon>
        <taxon>Actinomycetota</taxon>
        <taxon>Actinomycetes</taxon>
        <taxon>Kitasatosporales</taxon>
        <taxon>Streptomycetaceae</taxon>
        <taxon>Streptomyces</taxon>
    </lineage>
</organism>
<evidence type="ECO:0000259" key="2">
    <source>
        <dbReference type="Pfam" id="PF20568"/>
    </source>
</evidence>
<feature type="compositionally biased region" description="Gly residues" evidence="1">
    <location>
        <begin position="48"/>
        <end position="82"/>
    </location>
</feature>
<feature type="compositionally biased region" description="Basic and acidic residues" evidence="1">
    <location>
        <begin position="323"/>
        <end position="335"/>
    </location>
</feature>
<dbReference type="Proteomes" id="UP000315226">
    <property type="component" value="Unassembled WGS sequence"/>
</dbReference>
<name>A0A4Y3RCR9_9ACTN</name>
<evidence type="ECO:0000313" key="4">
    <source>
        <dbReference type="Proteomes" id="UP000315226"/>
    </source>
</evidence>
<dbReference type="InterPro" id="IPR046704">
    <property type="entry name" value="DUF6777"/>
</dbReference>
<keyword evidence="4" id="KW-1185">Reference proteome</keyword>
<protein>
    <recommendedName>
        <fullName evidence="2">DUF6777 domain-containing protein</fullName>
    </recommendedName>
</protein>
<feature type="compositionally biased region" description="Low complexity" evidence="1">
    <location>
        <begin position="439"/>
        <end position="489"/>
    </location>
</feature>
<gene>
    <name evidence="3" type="ORF">SGA01_00680</name>
</gene>
<evidence type="ECO:0000313" key="3">
    <source>
        <dbReference type="EMBL" id="GEB54463.1"/>
    </source>
</evidence>
<evidence type="ECO:0000256" key="1">
    <source>
        <dbReference type="SAM" id="MobiDB-lite"/>
    </source>
</evidence>
<feature type="domain" description="DUF6777" evidence="2">
    <location>
        <begin position="169"/>
        <end position="328"/>
    </location>
</feature>
<feature type="compositionally biased region" description="Low complexity" evidence="1">
    <location>
        <begin position="393"/>
        <end position="422"/>
    </location>
</feature>
<comment type="caution">
    <text evidence="3">The sequence shown here is derived from an EMBL/GenBank/DDBJ whole genome shotgun (WGS) entry which is preliminary data.</text>
</comment>
<feature type="compositionally biased region" description="Pro residues" evidence="1">
    <location>
        <begin position="1"/>
        <end position="26"/>
    </location>
</feature>
<feature type="region of interest" description="Disordered" evidence="1">
    <location>
        <begin position="323"/>
        <end position="501"/>
    </location>
</feature>
<proteinExistence type="predicted"/>
<dbReference type="EMBL" id="BJMN01000001">
    <property type="protein sequence ID" value="GEB54463.1"/>
    <property type="molecule type" value="Genomic_DNA"/>
</dbReference>
<feature type="region of interest" description="Disordered" evidence="1">
    <location>
        <begin position="113"/>
        <end position="176"/>
    </location>
</feature>
<accession>A0A4Y3RCR9</accession>
<feature type="compositionally biased region" description="Low complexity" evidence="1">
    <location>
        <begin position="346"/>
        <end position="361"/>
    </location>
</feature>
<feature type="compositionally biased region" description="Low complexity" evidence="1">
    <location>
        <begin position="141"/>
        <end position="162"/>
    </location>
</feature>
<sequence length="501" mass="49504">MIVNSYPPPDPPSGPPSVPPSGPPSGPLAGPGSSSGGAGTPPPPGPPSGGAYGGGSSGGGSPGGGAPGGGTPGDDGGKGGGPWWRSVPKVASITAVIVAGVALAVVLTNQSDDGGDTSASGGGEVFAQNAGSSGPDPFTQSTSRPSGASASPASLPPRTASAETGTPKYSGSTPGLYGGTQSVASCDVEQQVRYLSAEPAKNAAFASVLGIEKNEVPSYLRSLTPLQLRADTRVTNHGYKNGAVTTYQATLQSGTAVLVDNRGVPRVRCACGNPLTEPVAQKAPRTTGTPWQGYNPSQVVIVAPSVTVVNVFVVYDSDDDQWFARKHGDTGKQDKPTPPPPPPPSHSTSPPTSPSTSTSSPPVTPSSPLACVTVTGDETPEPVDGVTPPPCPSSLSPAPSTSEPSDTTSPTDTGPTEESPSTDLPPSEQPPSVESAPVTDDTSAATSQSAVSPASPVSPQSQSQGQPQSQSQSQPDSPSVPAPASDSPSVPTPGPETAVFV</sequence>
<reference evidence="3 4" key="1">
    <citation type="submission" date="2019-06" db="EMBL/GenBank/DDBJ databases">
        <title>Whole genome shotgun sequence of Streptomyces gardneri NBRC 12865.</title>
        <authorList>
            <person name="Hosoyama A."/>
            <person name="Uohara A."/>
            <person name="Ohji S."/>
            <person name="Ichikawa N."/>
        </authorList>
    </citation>
    <scope>NUCLEOTIDE SEQUENCE [LARGE SCALE GENOMIC DNA]</scope>
    <source>
        <strain evidence="3 4">NBRC 12865</strain>
    </source>
</reference>